<dbReference type="EMBL" id="NRSH01000003">
    <property type="protein sequence ID" value="MBK1725561.1"/>
    <property type="molecule type" value="Genomic_DNA"/>
</dbReference>
<dbReference type="CDD" id="cd00093">
    <property type="entry name" value="HTH_XRE"/>
    <property type="match status" value="1"/>
</dbReference>
<dbReference type="SUPFAM" id="SSF47413">
    <property type="entry name" value="lambda repressor-like DNA-binding domains"/>
    <property type="match status" value="1"/>
</dbReference>
<dbReference type="InterPro" id="IPR010982">
    <property type="entry name" value="Lambda_DNA-bd_dom_sf"/>
</dbReference>
<reference evidence="3 4" key="1">
    <citation type="journal article" date="2020" name="Microorganisms">
        <title>Osmotic Adaptation and Compatible Solute Biosynthesis of Phototrophic Bacteria as Revealed from Genome Analyses.</title>
        <authorList>
            <person name="Imhoff J.F."/>
            <person name="Rahn T."/>
            <person name="Kunzel S."/>
            <person name="Keller A."/>
            <person name="Neulinger S.C."/>
        </authorList>
    </citation>
    <scope>NUCLEOTIDE SEQUENCE [LARGE SCALE GENOMIC DNA]</scope>
    <source>
        <strain evidence="3 4">DSM 15116</strain>
    </source>
</reference>
<dbReference type="Gene3D" id="1.10.260.40">
    <property type="entry name" value="lambda repressor-like DNA-binding domains"/>
    <property type="match status" value="1"/>
</dbReference>
<evidence type="ECO:0000259" key="2">
    <source>
        <dbReference type="PROSITE" id="PS50943"/>
    </source>
</evidence>
<evidence type="ECO:0000313" key="3">
    <source>
        <dbReference type="EMBL" id="MBK1725561.1"/>
    </source>
</evidence>
<dbReference type="RefSeq" id="WP_200255824.1">
    <property type="nucleotide sequence ID" value="NZ_NRSH01000003.1"/>
</dbReference>
<protein>
    <recommendedName>
        <fullName evidence="2">HTH cro/C1-type domain-containing protein</fullName>
    </recommendedName>
</protein>
<evidence type="ECO:0000256" key="1">
    <source>
        <dbReference type="ARBA" id="ARBA00023125"/>
    </source>
</evidence>
<dbReference type="SMART" id="SM00530">
    <property type="entry name" value="HTH_XRE"/>
    <property type="match status" value="1"/>
</dbReference>
<feature type="domain" description="HTH cro/C1-type" evidence="2">
    <location>
        <begin position="5"/>
        <end position="59"/>
    </location>
</feature>
<dbReference type="Proteomes" id="UP000738126">
    <property type="component" value="Unassembled WGS sequence"/>
</dbReference>
<gene>
    <name evidence="3" type="ORF">CKO13_00660</name>
</gene>
<comment type="caution">
    <text evidence="3">The sequence shown here is derived from an EMBL/GenBank/DDBJ whole genome shotgun (WGS) entry which is preliminary data.</text>
</comment>
<dbReference type="Pfam" id="PF01381">
    <property type="entry name" value="HTH_3"/>
    <property type="match status" value="1"/>
</dbReference>
<keyword evidence="1" id="KW-0238">DNA-binding</keyword>
<organism evidence="3 4">
    <name type="scientific">Halorhodospira neutriphila</name>
    <dbReference type="NCBI Taxonomy" id="168379"/>
    <lineage>
        <taxon>Bacteria</taxon>
        <taxon>Pseudomonadati</taxon>
        <taxon>Pseudomonadota</taxon>
        <taxon>Gammaproteobacteria</taxon>
        <taxon>Chromatiales</taxon>
        <taxon>Ectothiorhodospiraceae</taxon>
        <taxon>Halorhodospira</taxon>
    </lineage>
</organism>
<keyword evidence="4" id="KW-1185">Reference proteome</keyword>
<dbReference type="PANTHER" id="PTHR46797:SF1">
    <property type="entry name" value="METHYLPHOSPHONATE SYNTHASE"/>
    <property type="match status" value="1"/>
</dbReference>
<dbReference type="InterPro" id="IPR050807">
    <property type="entry name" value="TransReg_Diox_bact_type"/>
</dbReference>
<dbReference type="InterPro" id="IPR001387">
    <property type="entry name" value="Cro/C1-type_HTH"/>
</dbReference>
<dbReference type="PROSITE" id="PS50943">
    <property type="entry name" value="HTH_CROC1"/>
    <property type="match status" value="1"/>
</dbReference>
<dbReference type="PANTHER" id="PTHR46797">
    <property type="entry name" value="HTH-TYPE TRANSCRIPTIONAL REGULATOR"/>
    <property type="match status" value="1"/>
</dbReference>
<evidence type="ECO:0000313" key="4">
    <source>
        <dbReference type="Proteomes" id="UP000738126"/>
    </source>
</evidence>
<accession>A0ABS1E5B6</accession>
<name>A0ABS1E5B6_9GAMM</name>
<proteinExistence type="predicted"/>
<sequence length="67" mass="7137">MREQIRQARRQAGLTQAQLAEQLGVAQSGISRIESGERPVTVEMLQAIAEALGVEPAKLLGPGERAA</sequence>